<sequence>MPLAKARLIKGVAIAGATLCVAGVSGVLMERHSRQVAAEQAAEASAPARQPAVQEAKAVALPAAPVPQALPEAETLPLQDIELTSSPVVLPEAEPTHGGFGAEAQLVQAQAADPTAPKDEADAEVANDCPVTLTAEPAAAAMVTLTLDAPCYAEDRVAFHHEGMVFSELTDAEGALTLSVPALAEYAIFVAVFQDGEGASAEAEVSSLAFYDRSVVQWQGETGLELHALEYGANYDDSGHVWAETPRDVSVAARGEGGFLTVLGNADLPQARLAHVYSFPLGIARQAGTIDLSVEAQVTEANCGREITAQVIHVSEGTFGSFHDLNVTMPACDATGDYLLLKNLLDDLKIAVK</sequence>
<dbReference type="AlphaFoldDB" id="A0A1X7A279"/>
<reference evidence="2" key="1">
    <citation type="submission" date="2017-03" db="EMBL/GenBank/DDBJ databases">
        <authorList>
            <person name="Rodrigo-Torres L."/>
            <person name="Arahal R.D."/>
            <person name="Lucena T."/>
        </authorList>
    </citation>
    <scope>NUCLEOTIDE SEQUENCE [LARGE SCALE GENOMIC DNA]</scope>
    <source>
        <strain evidence="2">CECT 7751</strain>
    </source>
</reference>
<name>A0A1X7A279_9RHOB</name>
<evidence type="ECO:0008006" key="3">
    <source>
        <dbReference type="Google" id="ProtNLM"/>
    </source>
</evidence>
<dbReference type="OrthoDB" id="7956241at2"/>
<accession>A0A1X7A279</accession>
<dbReference type="EMBL" id="FWFN01000008">
    <property type="protein sequence ID" value="SLN68154.1"/>
    <property type="molecule type" value="Genomic_DNA"/>
</dbReference>
<gene>
    <name evidence="1" type="ORF">PSM7751_03563</name>
</gene>
<dbReference type="RefSeq" id="WP_085889587.1">
    <property type="nucleotide sequence ID" value="NZ_FWFN01000008.1"/>
</dbReference>
<evidence type="ECO:0000313" key="2">
    <source>
        <dbReference type="Proteomes" id="UP000193963"/>
    </source>
</evidence>
<keyword evidence="2" id="KW-1185">Reference proteome</keyword>
<evidence type="ECO:0000313" key="1">
    <source>
        <dbReference type="EMBL" id="SLN68154.1"/>
    </source>
</evidence>
<proteinExistence type="predicted"/>
<protein>
    <recommendedName>
        <fullName evidence="3">Translocase</fullName>
    </recommendedName>
</protein>
<dbReference type="Proteomes" id="UP000193963">
    <property type="component" value="Unassembled WGS sequence"/>
</dbReference>
<organism evidence="1 2">
    <name type="scientific">Pseudooceanicola marinus</name>
    <dbReference type="NCBI Taxonomy" id="396013"/>
    <lineage>
        <taxon>Bacteria</taxon>
        <taxon>Pseudomonadati</taxon>
        <taxon>Pseudomonadota</taxon>
        <taxon>Alphaproteobacteria</taxon>
        <taxon>Rhodobacterales</taxon>
        <taxon>Paracoccaceae</taxon>
        <taxon>Pseudooceanicola</taxon>
    </lineage>
</organism>